<dbReference type="Proteomes" id="UP000066203">
    <property type="component" value="Chromosome"/>
</dbReference>
<keyword evidence="1" id="KW-1133">Transmembrane helix</keyword>
<evidence type="ECO:0000313" key="2">
    <source>
        <dbReference type="EMBL" id="BAS19588.1"/>
    </source>
</evidence>
<evidence type="ECO:0008006" key="4">
    <source>
        <dbReference type="Google" id="ProtNLM"/>
    </source>
</evidence>
<evidence type="ECO:0000256" key="1">
    <source>
        <dbReference type="SAM" id="Phobius"/>
    </source>
</evidence>
<accession>A0A0K2RXN0</accession>
<sequence>MRLRGKLNPGEHVIIATRQHYGALLPALAYLLVAIAASTFASTARSSPILWTLGMICAVGTLISAVRTAWRWATTYYLLTTHRLVVRRGMMTRSGDESLYLDSMGERWAKQRGLGAWLGYGSVYVVCRGVHHRLTYVPEPKRFEKEIKAARRDYYALRSRYI</sequence>
<reference evidence="3" key="1">
    <citation type="submission" date="2015-08" db="EMBL/GenBank/DDBJ databases">
        <title>Complete genome sequence of Rothia mucilaginosa strain NUM-Rm6536.</title>
        <authorList>
            <person name="Nambu T."/>
        </authorList>
    </citation>
    <scope>NUCLEOTIDE SEQUENCE [LARGE SCALE GENOMIC DNA]</scope>
    <source>
        <strain evidence="3">NUM-Rm6536</strain>
    </source>
</reference>
<dbReference type="AlphaFoldDB" id="A0A0K2RXN0"/>
<feature type="transmembrane region" description="Helical" evidence="1">
    <location>
        <begin position="49"/>
        <end position="70"/>
    </location>
</feature>
<evidence type="ECO:0000313" key="3">
    <source>
        <dbReference type="Proteomes" id="UP000066203"/>
    </source>
</evidence>
<dbReference type="RefSeq" id="WP_060823782.1">
    <property type="nucleotide sequence ID" value="NZ_AP014938.1"/>
</dbReference>
<organism evidence="2">
    <name type="scientific">Rothia mucilaginosa</name>
    <dbReference type="NCBI Taxonomy" id="43675"/>
    <lineage>
        <taxon>Bacteria</taxon>
        <taxon>Bacillati</taxon>
        <taxon>Actinomycetota</taxon>
        <taxon>Actinomycetes</taxon>
        <taxon>Micrococcales</taxon>
        <taxon>Micrococcaceae</taxon>
        <taxon>Rothia</taxon>
    </lineage>
</organism>
<dbReference type="PATRIC" id="fig|43675.28.peg.344"/>
<gene>
    <name evidence="2" type="ORF">RM6536_0341</name>
</gene>
<dbReference type="EMBL" id="AP014938">
    <property type="protein sequence ID" value="BAS19588.1"/>
    <property type="molecule type" value="Genomic_DNA"/>
</dbReference>
<protein>
    <recommendedName>
        <fullName evidence="4">Glucose ABC transporter permease</fullName>
    </recommendedName>
</protein>
<keyword evidence="1" id="KW-0472">Membrane</keyword>
<keyword evidence="1" id="KW-0812">Transmembrane</keyword>
<name>A0A0K2RXN0_9MICC</name>
<proteinExistence type="predicted"/>
<feature type="transmembrane region" description="Helical" evidence="1">
    <location>
        <begin position="21"/>
        <end position="43"/>
    </location>
</feature>